<organism evidence="7 8">
    <name type="scientific">Clostridium thermosuccinogenes</name>
    <dbReference type="NCBI Taxonomy" id="84032"/>
    <lineage>
        <taxon>Bacteria</taxon>
        <taxon>Bacillati</taxon>
        <taxon>Bacillota</taxon>
        <taxon>Clostridia</taxon>
        <taxon>Eubacteriales</taxon>
        <taxon>Clostridiaceae</taxon>
        <taxon>Clostridium</taxon>
    </lineage>
</organism>
<dbReference type="PROSITE" id="PS51071">
    <property type="entry name" value="HTH_RPIR"/>
    <property type="match status" value="1"/>
</dbReference>
<dbReference type="InterPro" id="IPR035472">
    <property type="entry name" value="RpiR-like_SIS"/>
</dbReference>
<dbReference type="Gene3D" id="3.40.50.10490">
    <property type="entry name" value="Glucose-6-phosphate isomerase like protein, domain 1"/>
    <property type="match status" value="1"/>
</dbReference>
<dbReference type="PANTHER" id="PTHR30514:SF1">
    <property type="entry name" value="HTH-TYPE TRANSCRIPTIONAL REGULATOR HEXR-RELATED"/>
    <property type="match status" value="1"/>
</dbReference>
<dbReference type="PANTHER" id="PTHR30514">
    <property type="entry name" value="GLUCOKINASE"/>
    <property type="match status" value="1"/>
</dbReference>
<evidence type="ECO:0000259" key="5">
    <source>
        <dbReference type="PROSITE" id="PS51071"/>
    </source>
</evidence>
<feature type="transmembrane region" description="Helical" evidence="4">
    <location>
        <begin position="245"/>
        <end position="266"/>
    </location>
</feature>
<sequence>MPGLMLKIKESLKDMSLSERKVANYILNNTEEAVGLFIGELAERCGTSKASVIRMCRTLNYDGYREFALALASDVASEKEDDGAYTDIRAGDDLETIIKNVCHNSKKSIDDTYKVLNSKDVERAINIIHKARRILFFGAGASGLIALDAQQKFIRINKCAWAYTDQHMQATSAANLSKNDVVVVISYSGETADIIESVKIAKESGATIISITKYGNSTLSEISDINLFLSSPETMMRSGAMGSRIAQLTIIDIIFTGVASLEYPYIKKYLDRTKLVTSKKRSKK</sequence>
<proteinExistence type="predicted"/>
<keyword evidence="4" id="KW-1133">Transmembrane helix</keyword>
<evidence type="ECO:0000313" key="7">
    <source>
        <dbReference type="EMBL" id="PNT95429.1"/>
    </source>
</evidence>
<dbReference type="GO" id="GO:0003700">
    <property type="term" value="F:DNA-binding transcription factor activity"/>
    <property type="evidence" value="ECO:0007669"/>
    <property type="project" value="InterPro"/>
</dbReference>
<keyword evidence="3" id="KW-0804">Transcription</keyword>
<evidence type="ECO:0000313" key="8">
    <source>
        <dbReference type="Proteomes" id="UP000236151"/>
    </source>
</evidence>
<dbReference type="CDD" id="cd05013">
    <property type="entry name" value="SIS_RpiR"/>
    <property type="match status" value="1"/>
</dbReference>
<dbReference type="InterPro" id="IPR000281">
    <property type="entry name" value="HTH_RpiR"/>
</dbReference>
<protein>
    <submittedName>
        <fullName evidence="7">RpiR family transcriptional regulator</fullName>
    </submittedName>
</protein>
<dbReference type="InterPro" id="IPR001347">
    <property type="entry name" value="SIS_dom"/>
</dbReference>
<dbReference type="InterPro" id="IPR047640">
    <property type="entry name" value="RpiR-like"/>
</dbReference>
<evidence type="ECO:0000256" key="3">
    <source>
        <dbReference type="ARBA" id="ARBA00023163"/>
    </source>
</evidence>
<dbReference type="OrthoDB" id="3684496at2"/>
<keyword evidence="1" id="KW-0805">Transcription regulation</keyword>
<feature type="domain" description="HTH rpiR-type" evidence="5">
    <location>
        <begin position="2"/>
        <end position="78"/>
    </location>
</feature>
<dbReference type="Pfam" id="PF01380">
    <property type="entry name" value="SIS"/>
    <property type="match status" value="1"/>
</dbReference>
<dbReference type="Pfam" id="PF01418">
    <property type="entry name" value="HTH_6"/>
    <property type="match status" value="1"/>
</dbReference>
<keyword evidence="2" id="KW-0238">DNA-binding</keyword>
<dbReference type="SUPFAM" id="SSF46689">
    <property type="entry name" value="Homeodomain-like"/>
    <property type="match status" value="1"/>
</dbReference>
<reference evidence="8" key="1">
    <citation type="submission" date="2017-06" db="EMBL/GenBank/DDBJ databases">
        <title>Investigating the central metabolism of Clostridium thermosuccinogenes.</title>
        <authorList>
            <person name="Koendjbiharie J.G."/>
            <person name="Van Kranenburg R."/>
            <person name="Vriesendorp B."/>
        </authorList>
    </citation>
    <scope>NUCLEOTIDE SEQUENCE [LARGE SCALE GENOMIC DNA]</scope>
    <source>
        <strain evidence="8">DSM 5806</strain>
    </source>
</reference>
<dbReference type="RefSeq" id="WP_103082960.1">
    <property type="nucleotide sequence ID" value="NZ_CP021850.1"/>
</dbReference>
<dbReference type="InterPro" id="IPR046348">
    <property type="entry name" value="SIS_dom_sf"/>
</dbReference>
<accession>A0A2K2F9G1</accession>
<feature type="domain" description="SIS" evidence="6">
    <location>
        <begin position="124"/>
        <end position="264"/>
    </location>
</feature>
<dbReference type="SUPFAM" id="SSF53697">
    <property type="entry name" value="SIS domain"/>
    <property type="match status" value="1"/>
</dbReference>
<dbReference type="Gene3D" id="1.10.10.10">
    <property type="entry name" value="Winged helix-like DNA-binding domain superfamily/Winged helix DNA-binding domain"/>
    <property type="match status" value="1"/>
</dbReference>
<dbReference type="EMBL" id="NIOJ01000067">
    <property type="protein sequence ID" value="PNT95429.1"/>
    <property type="molecule type" value="Genomic_DNA"/>
</dbReference>
<evidence type="ECO:0000259" key="6">
    <source>
        <dbReference type="PROSITE" id="PS51464"/>
    </source>
</evidence>
<dbReference type="PROSITE" id="PS51464">
    <property type="entry name" value="SIS"/>
    <property type="match status" value="1"/>
</dbReference>
<comment type="caution">
    <text evidence="7">The sequence shown here is derived from an EMBL/GenBank/DDBJ whole genome shotgun (WGS) entry which is preliminary data.</text>
</comment>
<gene>
    <name evidence="7" type="ORF">CDQ84_17110</name>
</gene>
<keyword evidence="4" id="KW-0472">Membrane</keyword>
<evidence type="ECO:0000256" key="4">
    <source>
        <dbReference type="SAM" id="Phobius"/>
    </source>
</evidence>
<dbReference type="KEGG" id="cthd:CDO33_03395"/>
<evidence type="ECO:0000256" key="2">
    <source>
        <dbReference type="ARBA" id="ARBA00023125"/>
    </source>
</evidence>
<dbReference type="GO" id="GO:0097367">
    <property type="term" value="F:carbohydrate derivative binding"/>
    <property type="evidence" value="ECO:0007669"/>
    <property type="project" value="InterPro"/>
</dbReference>
<evidence type="ECO:0000256" key="1">
    <source>
        <dbReference type="ARBA" id="ARBA00023015"/>
    </source>
</evidence>
<keyword evidence="4" id="KW-0812">Transmembrane</keyword>
<keyword evidence="8" id="KW-1185">Reference proteome</keyword>
<dbReference type="InterPro" id="IPR009057">
    <property type="entry name" value="Homeodomain-like_sf"/>
</dbReference>
<dbReference type="GO" id="GO:0003677">
    <property type="term" value="F:DNA binding"/>
    <property type="evidence" value="ECO:0007669"/>
    <property type="project" value="UniProtKB-KW"/>
</dbReference>
<dbReference type="GO" id="GO:1901135">
    <property type="term" value="P:carbohydrate derivative metabolic process"/>
    <property type="evidence" value="ECO:0007669"/>
    <property type="project" value="InterPro"/>
</dbReference>
<dbReference type="InterPro" id="IPR036388">
    <property type="entry name" value="WH-like_DNA-bd_sf"/>
</dbReference>
<name>A0A2K2F9G1_9CLOT</name>
<dbReference type="AlphaFoldDB" id="A0A2K2F9G1"/>
<dbReference type="Proteomes" id="UP000236151">
    <property type="component" value="Unassembled WGS sequence"/>
</dbReference>